<sequence>EQRHPRDLRPHVGPGRHHAQPHPAPAGAARADGGGGVHGAPASAVHREPAPEAAGGRRVGVVAARGDEPALPDGGGPAGPLRARALADRARAGGHASRRRPGRAAPAQRAGAAHHAVAGLLLVLRRPVGPPACRSLRGAHGPGGAPGPGGRRVDGGRPGVRHRAAGRGARPLRGAGGGGGCVRRDAGGRPRAPGHGGQRGGARRRAGSAPLGGRRAGRGGGVAGAALPGRPRGGAGRSLSRAAPRRPAGGGGHDAPRPRRVPPHHGPRVAGLRPRADGALAVRRRLRAAALRSAPARPGGQGPHALRRLRPEAGV</sequence>
<feature type="non-terminal residue" evidence="2">
    <location>
        <position position="1"/>
    </location>
</feature>
<organism evidence="2">
    <name type="scientific">uncultured Gemmatimonadota bacterium</name>
    <dbReference type="NCBI Taxonomy" id="203437"/>
    <lineage>
        <taxon>Bacteria</taxon>
        <taxon>Pseudomonadati</taxon>
        <taxon>Gemmatimonadota</taxon>
        <taxon>environmental samples</taxon>
    </lineage>
</organism>
<feature type="region of interest" description="Disordered" evidence="1">
    <location>
        <begin position="133"/>
        <end position="315"/>
    </location>
</feature>
<proteinExistence type="predicted"/>
<feature type="compositionally biased region" description="Basic and acidic residues" evidence="1">
    <location>
        <begin position="1"/>
        <end position="10"/>
    </location>
</feature>
<feature type="compositionally biased region" description="Low complexity" evidence="1">
    <location>
        <begin position="288"/>
        <end position="297"/>
    </location>
</feature>
<accession>A0A6J4M7C2</accession>
<feature type="non-terminal residue" evidence="2">
    <location>
        <position position="315"/>
    </location>
</feature>
<feature type="compositionally biased region" description="Gly residues" evidence="1">
    <location>
        <begin position="140"/>
        <end position="150"/>
    </location>
</feature>
<dbReference type="AlphaFoldDB" id="A0A6J4M7C2"/>
<evidence type="ECO:0000256" key="1">
    <source>
        <dbReference type="SAM" id="MobiDB-lite"/>
    </source>
</evidence>
<feature type="region of interest" description="Disordered" evidence="1">
    <location>
        <begin position="1"/>
        <end position="111"/>
    </location>
</feature>
<name>A0A6J4M7C2_9BACT</name>
<feature type="compositionally biased region" description="Basic residues" evidence="1">
    <location>
        <begin position="258"/>
        <end position="267"/>
    </location>
</feature>
<evidence type="ECO:0000313" key="2">
    <source>
        <dbReference type="EMBL" id="CAA9350439.1"/>
    </source>
</evidence>
<protein>
    <submittedName>
        <fullName evidence="2">Uncharacterized protein</fullName>
    </submittedName>
</protein>
<dbReference type="EMBL" id="CADCTW010000168">
    <property type="protein sequence ID" value="CAA9350439.1"/>
    <property type="molecule type" value="Genomic_DNA"/>
</dbReference>
<reference evidence="2" key="1">
    <citation type="submission" date="2020-02" db="EMBL/GenBank/DDBJ databases">
        <authorList>
            <person name="Meier V. D."/>
        </authorList>
    </citation>
    <scope>NUCLEOTIDE SEQUENCE</scope>
    <source>
        <strain evidence="2">AVDCRST_MAG68</strain>
    </source>
</reference>
<feature type="compositionally biased region" description="Low complexity" evidence="1">
    <location>
        <begin position="237"/>
        <end position="247"/>
    </location>
</feature>
<feature type="compositionally biased region" description="Low complexity" evidence="1">
    <location>
        <begin position="53"/>
        <end position="72"/>
    </location>
</feature>
<gene>
    <name evidence="2" type="ORF">AVDCRST_MAG68-3575</name>
</gene>